<dbReference type="GO" id="GO:0015627">
    <property type="term" value="C:type II protein secretion system complex"/>
    <property type="evidence" value="ECO:0007669"/>
    <property type="project" value="InterPro"/>
</dbReference>
<dbReference type="Gene3D" id="3.30.700.10">
    <property type="entry name" value="Glycoprotein, Type 4 Pilin"/>
    <property type="match status" value="1"/>
</dbReference>
<name>A0A941BLT3_9BURK</name>
<dbReference type="PROSITE" id="PS00409">
    <property type="entry name" value="PROKAR_NTER_METHYL"/>
    <property type="match status" value="1"/>
</dbReference>
<sequence>MSSRWAPTASPAAKARTPILAPGSKPPRLQRRSTSGFTLLELMIVVALIAVATGVAVLALRDANASRLEEEAARLSALFEAARARSRATGQPVNWLPVREEGDGFAFTGLGERAGLPTQWLDARTRAEVIGAPLLRLGPEPVIGAQRVALRLEDRQVVLATDGLAPFAVLESGALAAR</sequence>
<comment type="caution">
    <text evidence="8">The sequence shown here is derived from an EMBL/GenBank/DDBJ whole genome shotgun (WGS) entry which is preliminary data.</text>
</comment>
<evidence type="ECO:0000256" key="6">
    <source>
        <dbReference type="SAM" id="MobiDB-lite"/>
    </source>
</evidence>
<evidence type="ECO:0000256" key="7">
    <source>
        <dbReference type="SAM" id="Phobius"/>
    </source>
</evidence>
<keyword evidence="4 7" id="KW-1133">Transmembrane helix</keyword>
<dbReference type="SUPFAM" id="SSF54523">
    <property type="entry name" value="Pili subunits"/>
    <property type="match status" value="1"/>
</dbReference>
<feature type="transmembrane region" description="Helical" evidence="7">
    <location>
        <begin position="37"/>
        <end position="60"/>
    </location>
</feature>
<keyword evidence="2" id="KW-0488">Methylation</keyword>
<feature type="region of interest" description="Disordered" evidence="6">
    <location>
        <begin position="1"/>
        <end position="30"/>
    </location>
</feature>
<evidence type="ECO:0000256" key="4">
    <source>
        <dbReference type="ARBA" id="ARBA00022989"/>
    </source>
</evidence>
<evidence type="ECO:0000256" key="5">
    <source>
        <dbReference type="ARBA" id="ARBA00023136"/>
    </source>
</evidence>
<keyword evidence="9" id="KW-1185">Reference proteome</keyword>
<evidence type="ECO:0000313" key="8">
    <source>
        <dbReference type="EMBL" id="MBQ0960059.1"/>
    </source>
</evidence>
<dbReference type="InterPro" id="IPR045584">
    <property type="entry name" value="Pilin-like"/>
</dbReference>
<reference evidence="8" key="1">
    <citation type="submission" date="2021-04" db="EMBL/GenBank/DDBJ databases">
        <title>The genome sequence of Ideonella sp. 4Y11.</title>
        <authorList>
            <person name="Liu Y."/>
        </authorList>
    </citation>
    <scope>NUCLEOTIDE SEQUENCE</scope>
    <source>
        <strain evidence="8">4Y11</strain>
    </source>
</reference>
<dbReference type="NCBIfam" id="TIGR02532">
    <property type="entry name" value="IV_pilin_GFxxxE"/>
    <property type="match status" value="1"/>
</dbReference>
<dbReference type="GO" id="GO:0016020">
    <property type="term" value="C:membrane"/>
    <property type="evidence" value="ECO:0007669"/>
    <property type="project" value="UniProtKB-SubCell"/>
</dbReference>
<dbReference type="Proteomes" id="UP000678374">
    <property type="component" value="Unassembled WGS sequence"/>
</dbReference>
<dbReference type="InterPro" id="IPR002416">
    <property type="entry name" value="T2SS_protein-GspH"/>
</dbReference>
<gene>
    <name evidence="8" type="ORF">KAK06_13985</name>
</gene>
<keyword evidence="5 7" id="KW-0472">Membrane</keyword>
<dbReference type="EMBL" id="JAGQDE010000012">
    <property type="protein sequence ID" value="MBQ0960059.1"/>
    <property type="molecule type" value="Genomic_DNA"/>
</dbReference>
<evidence type="ECO:0000256" key="2">
    <source>
        <dbReference type="ARBA" id="ARBA00022481"/>
    </source>
</evidence>
<evidence type="ECO:0000256" key="3">
    <source>
        <dbReference type="ARBA" id="ARBA00022692"/>
    </source>
</evidence>
<dbReference type="AlphaFoldDB" id="A0A941BLT3"/>
<protein>
    <submittedName>
        <fullName evidence="8">Prepilin-type N-terminal cleavage/methylation domain-containing protein</fullName>
    </submittedName>
</protein>
<dbReference type="Pfam" id="PF07963">
    <property type="entry name" value="N_methyl"/>
    <property type="match status" value="1"/>
</dbReference>
<accession>A0A941BLT3</accession>
<organism evidence="8 9">
    <name type="scientific">Ideonella aquatica</name>
    <dbReference type="NCBI Taxonomy" id="2824119"/>
    <lineage>
        <taxon>Bacteria</taxon>
        <taxon>Pseudomonadati</taxon>
        <taxon>Pseudomonadota</taxon>
        <taxon>Betaproteobacteria</taxon>
        <taxon>Burkholderiales</taxon>
        <taxon>Sphaerotilaceae</taxon>
        <taxon>Ideonella</taxon>
    </lineage>
</organism>
<dbReference type="InterPro" id="IPR012902">
    <property type="entry name" value="N_methyl_site"/>
</dbReference>
<evidence type="ECO:0000256" key="1">
    <source>
        <dbReference type="ARBA" id="ARBA00004167"/>
    </source>
</evidence>
<comment type="subcellular location">
    <subcellularLocation>
        <location evidence="1">Membrane</location>
        <topology evidence="1">Single-pass membrane protein</topology>
    </subcellularLocation>
</comment>
<keyword evidence="3 7" id="KW-0812">Transmembrane</keyword>
<dbReference type="PRINTS" id="PR00885">
    <property type="entry name" value="BCTERIALGSPH"/>
</dbReference>
<proteinExistence type="predicted"/>
<evidence type="ECO:0000313" key="9">
    <source>
        <dbReference type="Proteomes" id="UP000678374"/>
    </source>
</evidence>
<dbReference type="GO" id="GO:0015628">
    <property type="term" value="P:protein secretion by the type II secretion system"/>
    <property type="evidence" value="ECO:0007669"/>
    <property type="project" value="InterPro"/>
</dbReference>